<gene>
    <name evidence="3" type="ORF">CLW00_10486</name>
</gene>
<dbReference type="InterPro" id="IPR002931">
    <property type="entry name" value="Transglutaminase-like"/>
</dbReference>
<protein>
    <submittedName>
        <fullName evidence="3">Transglutaminase superfamily protein</fullName>
    </submittedName>
</protein>
<dbReference type="SUPFAM" id="SSF54001">
    <property type="entry name" value="Cysteine proteinases"/>
    <property type="match status" value="1"/>
</dbReference>
<keyword evidence="4" id="KW-1185">Reference proteome</keyword>
<feature type="domain" description="Transglutaminase-like" evidence="1">
    <location>
        <begin position="261"/>
        <end position="366"/>
    </location>
</feature>
<comment type="caution">
    <text evidence="3">The sequence shown here is derived from an EMBL/GenBank/DDBJ whole genome shotgun (WGS) entry which is preliminary data.</text>
</comment>
<evidence type="ECO:0000313" key="4">
    <source>
        <dbReference type="Proteomes" id="UP000238157"/>
    </source>
</evidence>
<organism evidence="3 4">
    <name type="scientific">Mongoliibacter ruber</name>
    <dbReference type="NCBI Taxonomy" id="1750599"/>
    <lineage>
        <taxon>Bacteria</taxon>
        <taxon>Pseudomonadati</taxon>
        <taxon>Bacteroidota</taxon>
        <taxon>Cytophagia</taxon>
        <taxon>Cytophagales</taxon>
        <taxon>Cyclobacteriaceae</taxon>
        <taxon>Mongoliibacter</taxon>
    </lineage>
</organism>
<dbReference type="EMBL" id="PVTR01000004">
    <property type="protein sequence ID" value="PRY88435.1"/>
    <property type="molecule type" value="Genomic_DNA"/>
</dbReference>
<dbReference type="InterPro" id="IPR038765">
    <property type="entry name" value="Papain-like_cys_pep_sf"/>
</dbReference>
<dbReference type="Gene3D" id="3.10.620.30">
    <property type="match status" value="1"/>
</dbReference>
<name>A0A2T0WP22_9BACT</name>
<dbReference type="InterPro" id="IPR024618">
    <property type="entry name" value="DUF3857"/>
</dbReference>
<evidence type="ECO:0000259" key="1">
    <source>
        <dbReference type="Pfam" id="PF01841"/>
    </source>
</evidence>
<dbReference type="Pfam" id="PF01841">
    <property type="entry name" value="Transglut_core"/>
    <property type="match status" value="1"/>
</dbReference>
<dbReference type="OrthoDB" id="8595007at2"/>
<sequence length="608" mass="70313">MKKVFPVLIVLSLFIFVRESFSQNEDQYYSTIEKNDQIIINDDFSVEYILHEKLTVLKPEGWGQAVRRIYTNPTNRLISFEAIVTHPVSGKTIKKFKLKNLTERTYLDDVNIFTDSKIKTFEPSGIAAPFVIEFKIVKKSEYNFFIEDWYPSLHFKQKVKHANLKINYPTEIGLRYKMEHLIAEEKIEDIPSGKSITWSFEDLPILDPDEEEVAKIVLVPDQFKLGENQARMDSWENLGRFIYQLNEGKDQLPEDFKIQVHRMVEGIDDEFEKMAVLYKYVQENYRYVAISLGIGGWEPRNAEEVIKTKYGECKALTTLMKAMLQEVGIASQYTLVYAGSDYTKLNEEFPQNTFNHAFLRVPIQDEVYWLETTSRTLPPGFSGNFTKDRQVLVVNADGGLLEKTPDFSDFKFNSYHGEYHVDLNNMGDGIITGTARFDGFLALPFIESQYYKGEKELKINLIEGVNANNLFLKSIETSSINRKNVPQVIVNFEGFFQKYVQQTGKRIILSGNFLQVDVKKFENEVFRAQESIIVKLESDFEIESGAGKQVFAKDYFTYTMEVEDEIDQISIKNTLEVKFPKGSSKELKARTLNELNQLSKQSIILKKL</sequence>
<reference evidence="3 4" key="1">
    <citation type="submission" date="2018-03" db="EMBL/GenBank/DDBJ databases">
        <title>Genomic Encyclopedia of Archaeal and Bacterial Type Strains, Phase II (KMG-II): from individual species to whole genera.</title>
        <authorList>
            <person name="Goeker M."/>
        </authorList>
    </citation>
    <scope>NUCLEOTIDE SEQUENCE [LARGE SCALE GENOMIC DNA]</scope>
    <source>
        <strain evidence="3 4">DSM 27929</strain>
    </source>
</reference>
<dbReference type="Pfam" id="PF12969">
    <property type="entry name" value="DUF3857"/>
    <property type="match status" value="1"/>
</dbReference>
<dbReference type="Gene3D" id="2.60.40.3140">
    <property type="match status" value="1"/>
</dbReference>
<evidence type="ECO:0000313" key="3">
    <source>
        <dbReference type="EMBL" id="PRY88435.1"/>
    </source>
</evidence>
<feature type="domain" description="DUF3857" evidence="2">
    <location>
        <begin position="43"/>
        <end position="204"/>
    </location>
</feature>
<dbReference type="Proteomes" id="UP000238157">
    <property type="component" value="Unassembled WGS sequence"/>
</dbReference>
<proteinExistence type="predicted"/>
<evidence type="ECO:0000259" key="2">
    <source>
        <dbReference type="Pfam" id="PF12969"/>
    </source>
</evidence>
<dbReference type="RefSeq" id="WP_106133167.1">
    <property type="nucleotide sequence ID" value="NZ_PVTR01000004.1"/>
</dbReference>
<accession>A0A2T0WP22</accession>
<dbReference type="AlphaFoldDB" id="A0A2T0WP22"/>